<organism evidence="3 4">
    <name type="scientific">Vitreoscilla filiformis</name>
    <dbReference type="NCBI Taxonomy" id="63"/>
    <lineage>
        <taxon>Bacteria</taxon>
        <taxon>Pseudomonadati</taxon>
        <taxon>Pseudomonadota</taxon>
        <taxon>Betaproteobacteria</taxon>
        <taxon>Neisseriales</taxon>
        <taxon>Neisseriaceae</taxon>
        <taxon>Vitreoscilla</taxon>
    </lineage>
</organism>
<dbReference type="PANTHER" id="PTHR33393:SF13">
    <property type="entry name" value="PGA BIOSYNTHESIS PROTEIN CAPA"/>
    <property type="match status" value="1"/>
</dbReference>
<evidence type="ECO:0000313" key="4">
    <source>
        <dbReference type="Proteomes" id="UP000199729"/>
    </source>
</evidence>
<dbReference type="InterPro" id="IPR029052">
    <property type="entry name" value="Metallo-depent_PP-like"/>
</dbReference>
<dbReference type="InterPro" id="IPR019079">
    <property type="entry name" value="Capsule_synth_CapA"/>
</dbReference>
<evidence type="ECO:0000259" key="2">
    <source>
        <dbReference type="SMART" id="SM00854"/>
    </source>
</evidence>
<accession>A0A221KJG1</accession>
<dbReference type="InterPro" id="IPR052169">
    <property type="entry name" value="CW_Biosynth-Accessory"/>
</dbReference>
<dbReference type="EMBL" id="CP022424">
    <property type="protein sequence ID" value="ASM79146.1"/>
    <property type="molecule type" value="Genomic_DNA"/>
</dbReference>
<dbReference type="KEGG" id="vff:VITFI_CDS3369"/>
<dbReference type="Gene3D" id="3.60.21.10">
    <property type="match status" value="1"/>
</dbReference>
<comment type="similarity">
    <text evidence="1">Belongs to the CapA family.</text>
</comment>
<sequence length="357" mass="39319">MWRWVGVLWLMAWPWPTRADPIIIQAVGDVMLAGPWTPQLRKLGYRRVFDGVAAELALGHLNVANLESPIAEGGVEFVDKRFRFRAEPAVAGALRAAEFHLVNLANNHTMDFGERALAETLLNLRRAGVSWFGAGGDLAAARKPMIFNIATPGRPAGRRVAFLGYSSVLPADFFATPQRAGVAPARPDRMVEDVRLARRLADVVIVSLHWGAEAQSEVQAFQREWAHQLVDAGADVILGHHPHVLRGIERYRHGLIVYSLGNFAFASRSAIADVSVLVRLYLDGPVRWAELVPIDVLHARVGFQPQVLRGRAGLAVALRLHRLSEPLGTPVYQTREGRYFVNFSQPPAASAPQALGR</sequence>
<dbReference type="CDD" id="cd07381">
    <property type="entry name" value="MPP_CapA"/>
    <property type="match status" value="1"/>
</dbReference>
<geneLocation type="plasmid" evidence="4">
    <name>pvf1</name>
</geneLocation>
<reference evidence="3 4" key="1">
    <citation type="submission" date="2017-07" db="EMBL/GenBank/DDBJ databases">
        <title>Complete Genome Sequence of the cosmetic ferment Vitreoscilla filiformis (ATCC15551).</title>
        <authorList>
            <person name="Contreras S."/>
            <person name="Sagory-Zalkind P."/>
            <person name="Blanquart H."/>
            <person name="Iltis A."/>
            <person name="Morand S.C."/>
        </authorList>
    </citation>
    <scope>NUCLEOTIDE SEQUENCE [LARGE SCALE GENOMIC DNA]</scope>
    <source>
        <strain evidence="3 4">ATCC 15551</strain>
        <plasmid evidence="4">Plasmid pvf1</plasmid>
    </source>
</reference>
<keyword evidence="3" id="KW-0614">Plasmid</keyword>
<keyword evidence="4" id="KW-1185">Reference proteome</keyword>
<name>A0A221KJG1_VITFI</name>
<dbReference type="PANTHER" id="PTHR33393">
    <property type="entry name" value="POLYGLUTAMINE SYNTHESIS ACCESSORY PROTEIN RV0574C-RELATED"/>
    <property type="match status" value="1"/>
</dbReference>
<dbReference type="RefSeq" id="WP_232476740.1">
    <property type="nucleotide sequence ID" value="NZ_CP022424.1"/>
</dbReference>
<dbReference type="SUPFAM" id="SSF56300">
    <property type="entry name" value="Metallo-dependent phosphatases"/>
    <property type="match status" value="1"/>
</dbReference>
<evidence type="ECO:0000313" key="3">
    <source>
        <dbReference type="EMBL" id="ASM79146.1"/>
    </source>
</evidence>
<dbReference type="SMART" id="SM00854">
    <property type="entry name" value="PGA_cap"/>
    <property type="match status" value="1"/>
</dbReference>
<protein>
    <submittedName>
        <fullName evidence="3">Capsular polysaccharide biosynthesis protein</fullName>
    </submittedName>
</protein>
<dbReference type="Pfam" id="PF09587">
    <property type="entry name" value="PGA_cap"/>
    <property type="match status" value="1"/>
</dbReference>
<evidence type="ECO:0000256" key="1">
    <source>
        <dbReference type="ARBA" id="ARBA00005662"/>
    </source>
</evidence>
<feature type="domain" description="Capsule synthesis protein CapA" evidence="2">
    <location>
        <begin position="23"/>
        <end position="267"/>
    </location>
</feature>
<dbReference type="Proteomes" id="UP000199729">
    <property type="component" value="Plasmid pVF1"/>
</dbReference>
<proteinExistence type="inferred from homology"/>
<gene>
    <name evidence="3" type="ORF">VITFI_CDS3369</name>
</gene>
<dbReference type="AlphaFoldDB" id="A0A221KJG1"/>